<evidence type="ECO:0000259" key="1">
    <source>
        <dbReference type="Pfam" id="PF17919"/>
    </source>
</evidence>
<feature type="non-terminal residue" evidence="2">
    <location>
        <position position="1"/>
    </location>
</feature>
<organism evidence="2 3">
    <name type="scientific">Suillus luteus UH-Slu-Lm8-n1</name>
    <dbReference type="NCBI Taxonomy" id="930992"/>
    <lineage>
        <taxon>Eukaryota</taxon>
        <taxon>Fungi</taxon>
        <taxon>Dikarya</taxon>
        <taxon>Basidiomycota</taxon>
        <taxon>Agaricomycotina</taxon>
        <taxon>Agaricomycetes</taxon>
        <taxon>Agaricomycetidae</taxon>
        <taxon>Boletales</taxon>
        <taxon>Suillineae</taxon>
        <taxon>Suillaceae</taxon>
        <taxon>Suillus</taxon>
    </lineage>
</organism>
<dbReference type="HOGENOM" id="CLU_178721_0_0_1"/>
<keyword evidence="3" id="KW-1185">Reference proteome</keyword>
<dbReference type="OrthoDB" id="2662456at2759"/>
<evidence type="ECO:0000313" key="2">
    <source>
        <dbReference type="EMBL" id="KIK31867.1"/>
    </source>
</evidence>
<dbReference type="Pfam" id="PF17919">
    <property type="entry name" value="RT_RNaseH_2"/>
    <property type="match status" value="1"/>
</dbReference>
<evidence type="ECO:0000313" key="3">
    <source>
        <dbReference type="Proteomes" id="UP000054485"/>
    </source>
</evidence>
<reference evidence="2 3" key="1">
    <citation type="submission" date="2014-04" db="EMBL/GenBank/DDBJ databases">
        <authorList>
            <consortium name="DOE Joint Genome Institute"/>
            <person name="Kuo A."/>
            <person name="Ruytinx J."/>
            <person name="Rineau F."/>
            <person name="Colpaert J."/>
            <person name="Kohler A."/>
            <person name="Nagy L.G."/>
            <person name="Floudas D."/>
            <person name="Copeland A."/>
            <person name="Barry K.W."/>
            <person name="Cichocki N."/>
            <person name="Veneault-Fourrey C."/>
            <person name="LaButti K."/>
            <person name="Lindquist E.A."/>
            <person name="Lipzen A."/>
            <person name="Lundell T."/>
            <person name="Morin E."/>
            <person name="Murat C."/>
            <person name="Sun H."/>
            <person name="Tunlid A."/>
            <person name="Henrissat B."/>
            <person name="Grigoriev I.V."/>
            <person name="Hibbett D.S."/>
            <person name="Martin F."/>
            <person name="Nordberg H.P."/>
            <person name="Cantor M.N."/>
            <person name="Hua S.X."/>
        </authorList>
    </citation>
    <scope>NUCLEOTIDE SEQUENCE [LARGE SCALE GENOMIC DNA]</scope>
    <source>
        <strain evidence="2 3">UH-Slu-Lm8-n1</strain>
    </source>
</reference>
<sequence>LRNFKLQELWEEKHTKALLNPKAALVSKPILQAPKYNGSNFIVTLDGCTEGFAAVLSQRTRTQSPSGKWTER</sequence>
<dbReference type="InParanoid" id="A0A0D0ACA3"/>
<dbReference type="InterPro" id="IPR041577">
    <property type="entry name" value="RT_RNaseH_2"/>
</dbReference>
<proteinExistence type="predicted"/>
<accession>A0A0D0ACA3</accession>
<feature type="domain" description="Reverse transcriptase/retrotransposon-derived protein RNase H-like" evidence="1">
    <location>
        <begin position="10"/>
        <end position="62"/>
    </location>
</feature>
<name>A0A0D0ACA3_9AGAM</name>
<feature type="non-terminal residue" evidence="2">
    <location>
        <position position="72"/>
    </location>
</feature>
<dbReference type="EMBL" id="KN836574">
    <property type="protein sequence ID" value="KIK31867.1"/>
    <property type="molecule type" value="Genomic_DNA"/>
</dbReference>
<dbReference type="AlphaFoldDB" id="A0A0D0ACA3"/>
<reference evidence="3" key="2">
    <citation type="submission" date="2015-01" db="EMBL/GenBank/DDBJ databases">
        <title>Evolutionary Origins and Diversification of the Mycorrhizal Mutualists.</title>
        <authorList>
            <consortium name="DOE Joint Genome Institute"/>
            <consortium name="Mycorrhizal Genomics Consortium"/>
            <person name="Kohler A."/>
            <person name="Kuo A."/>
            <person name="Nagy L.G."/>
            <person name="Floudas D."/>
            <person name="Copeland A."/>
            <person name="Barry K.W."/>
            <person name="Cichocki N."/>
            <person name="Veneault-Fourrey C."/>
            <person name="LaButti K."/>
            <person name="Lindquist E.A."/>
            <person name="Lipzen A."/>
            <person name="Lundell T."/>
            <person name="Morin E."/>
            <person name="Murat C."/>
            <person name="Riley R."/>
            <person name="Ohm R."/>
            <person name="Sun H."/>
            <person name="Tunlid A."/>
            <person name="Henrissat B."/>
            <person name="Grigoriev I.V."/>
            <person name="Hibbett D.S."/>
            <person name="Martin F."/>
        </authorList>
    </citation>
    <scope>NUCLEOTIDE SEQUENCE [LARGE SCALE GENOMIC DNA]</scope>
    <source>
        <strain evidence="3">UH-Slu-Lm8-n1</strain>
    </source>
</reference>
<gene>
    <name evidence="2" type="ORF">CY34DRAFT_35978</name>
</gene>
<protein>
    <submittedName>
        <fullName evidence="2">Unplaced genomic scaffold CY34scaffold_1443, whole genome shotgun sequence</fullName>
    </submittedName>
</protein>
<dbReference type="Proteomes" id="UP000054485">
    <property type="component" value="Unassembled WGS sequence"/>
</dbReference>
<dbReference type="STRING" id="930992.A0A0D0ACA3"/>